<keyword evidence="7 10" id="KW-0378">Hydrolase</keyword>
<dbReference type="Proteomes" id="UP000618818">
    <property type="component" value="Unassembled WGS sequence"/>
</dbReference>
<evidence type="ECO:0000256" key="5">
    <source>
        <dbReference type="ARBA" id="ARBA00012863"/>
    </source>
</evidence>
<comment type="similarity">
    <text evidence="3">Belongs to the metallo-dependent hydrolases superfamily. Allantoinase family.</text>
</comment>
<evidence type="ECO:0000256" key="3">
    <source>
        <dbReference type="ARBA" id="ARBA00010368"/>
    </source>
</evidence>
<sequence>MAQETAPETLVRAGRAVIGGAERPASVRLRDGLVVAVGAYDAAAAGAEVVELADDEVLLPGLVDTHVHVNEPGRTDWEGFASATRAAAAGGVTTIVDMPLNSIPPTTTVAALDAKRAVAADQAWVDVGFWGGAVPGNVADLAPLDDAGVFGFKCFLLDSGVEEFPHLAPAELADAMAEVARIGSLMVVHAEDADEITECAHGAAYRGFLDSRPDAAEEQAIALVIDTARRTGARAHVVHLSASGAVPALRAARADGVDVSVETCPHYLHFDAATIADGATALKCCPPIRDATNRDALWRALVAGDIDLVVTDHSPCTVDLKRQETGDFADAWGGIASLQLGLPVVWTGARERGVPLAEVVRWMATAPARRVGLSGKGEIAVGADADLCVFAPDQEWVVDAAALHHKNPVTPYAGRTLTGTVRATWLRGRPVDLSGPPRGRLLGRGMRRGVAR</sequence>
<comment type="subunit">
    <text evidence="4">Homotetramer.</text>
</comment>
<dbReference type="Pfam" id="PF01979">
    <property type="entry name" value="Amidohydro_1"/>
    <property type="match status" value="1"/>
</dbReference>
<evidence type="ECO:0000256" key="2">
    <source>
        <dbReference type="ARBA" id="ARBA00004968"/>
    </source>
</evidence>
<evidence type="ECO:0000256" key="1">
    <source>
        <dbReference type="ARBA" id="ARBA00001947"/>
    </source>
</evidence>
<feature type="domain" description="Amidohydrolase-related" evidence="9">
    <location>
        <begin position="57"/>
        <end position="431"/>
    </location>
</feature>
<dbReference type="PANTHER" id="PTHR43668">
    <property type="entry name" value="ALLANTOINASE"/>
    <property type="match status" value="1"/>
</dbReference>
<keyword evidence="6" id="KW-0479">Metal-binding</keyword>
<proteinExistence type="inferred from homology"/>
<dbReference type="Gene3D" id="3.20.20.140">
    <property type="entry name" value="Metal-dependent hydrolases"/>
    <property type="match status" value="1"/>
</dbReference>
<organism evidence="10 11">
    <name type="scientific">Nocardioides cavernae</name>
    <dbReference type="NCBI Taxonomy" id="1921566"/>
    <lineage>
        <taxon>Bacteria</taxon>
        <taxon>Bacillati</taxon>
        <taxon>Actinomycetota</taxon>
        <taxon>Actinomycetes</taxon>
        <taxon>Propionibacteriales</taxon>
        <taxon>Nocardioidaceae</taxon>
        <taxon>Nocardioides</taxon>
    </lineage>
</organism>
<evidence type="ECO:0000256" key="8">
    <source>
        <dbReference type="ARBA" id="ARBA00022833"/>
    </source>
</evidence>
<evidence type="ECO:0000313" key="10">
    <source>
        <dbReference type="EMBL" id="MBD3925032.1"/>
    </source>
</evidence>
<dbReference type="RefSeq" id="WP_191194731.1">
    <property type="nucleotide sequence ID" value="NZ_JACXYZ010000001.1"/>
</dbReference>
<dbReference type="InterPro" id="IPR050138">
    <property type="entry name" value="DHOase/Allantoinase_Hydrolase"/>
</dbReference>
<dbReference type="EC" id="3.5.2.5" evidence="5"/>
<comment type="cofactor">
    <cofactor evidence="1">
        <name>Zn(2+)</name>
        <dbReference type="ChEBI" id="CHEBI:29105"/>
    </cofactor>
</comment>
<comment type="caution">
    <text evidence="10">The sequence shown here is derived from an EMBL/GenBank/DDBJ whole genome shotgun (WGS) entry which is preliminary data.</text>
</comment>
<dbReference type="InterPro" id="IPR006680">
    <property type="entry name" value="Amidohydro-rel"/>
</dbReference>
<evidence type="ECO:0000259" key="9">
    <source>
        <dbReference type="Pfam" id="PF01979"/>
    </source>
</evidence>
<evidence type="ECO:0000256" key="4">
    <source>
        <dbReference type="ARBA" id="ARBA00011881"/>
    </source>
</evidence>
<reference evidence="10 11" key="1">
    <citation type="submission" date="2020-09" db="EMBL/GenBank/DDBJ databases">
        <title>novel species in genus Nocardioides.</title>
        <authorList>
            <person name="Zhang G."/>
        </authorList>
    </citation>
    <scope>NUCLEOTIDE SEQUENCE [LARGE SCALE GENOMIC DNA]</scope>
    <source>
        <strain evidence="10 11">KCTC 39551</strain>
    </source>
</reference>
<dbReference type="SUPFAM" id="SSF51338">
    <property type="entry name" value="Composite domain of metallo-dependent hydrolases"/>
    <property type="match status" value="1"/>
</dbReference>
<protein>
    <recommendedName>
        <fullName evidence="5">allantoinase</fullName>
        <ecNumber evidence="5">3.5.2.5</ecNumber>
    </recommendedName>
</protein>
<accession>A0ABR8NA65</accession>
<evidence type="ECO:0000313" key="11">
    <source>
        <dbReference type="Proteomes" id="UP000618818"/>
    </source>
</evidence>
<dbReference type="InterPro" id="IPR017593">
    <property type="entry name" value="Allantoinase"/>
</dbReference>
<name>A0ABR8NA65_9ACTN</name>
<comment type="pathway">
    <text evidence="2">Nitrogen metabolism; (S)-allantoin degradation; allantoate from (S)-allantoin: step 1/1.</text>
</comment>
<evidence type="ECO:0000256" key="6">
    <source>
        <dbReference type="ARBA" id="ARBA00022723"/>
    </source>
</evidence>
<evidence type="ECO:0000256" key="7">
    <source>
        <dbReference type="ARBA" id="ARBA00022801"/>
    </source>
</evidence>
<gene>
    <name evidence="10" type="primary">allB</name>
    <name evidence="10" type="ORF">IEZ26_10405</name>
</gene>
<dbReference type="EMBL" id="JACXYZ010000001">
    <property type="protein sequence ID" value="MBD3925032.1"/>
    <property type="molecule type" value="Genomic_DNA"/>
</dbReference>
<dbReference type="PANTHER" id="PTHR43668:SF2">
    <property type="entry name" value="ALLANTOINASE"/>
    <property type="match status" value="1"/>
</dbReference>
<dbReference type="InterPro" id="IPR032466">
    <property type="entry name" value="Metal_Hydrolase"/>
</dbReference>
<dbReference type="SUPFAM" id="SSF51556">
    <property type="entry name" value="Metallo-dependent hydrolases"/>
    <property type="match status" value="1"/>
</dbReference>
<dbReference type="NCBIfam" id="TIGR03178">
    <property type="entry name" value="allantoinase"/>
    <property type="match status" value="1"/>
</dbReference>
<dbReference type="GO" id="GO:0004038">
    <property type="term" value="F:allantoinase activity"/>
    <property type="evidence" value="ECO:0007669"/>
    <property type="project" value="UniProtKB-EC"/>
</dbReference>
<dbReference type="InterPro" id="IPR011059">
    <property type="entry name" value="Metal-dep_hydrolase_composite"/>
</dbReference>
<keyword evidence="8" id="KW-0862">Zinc</keyword>
<keyword evidence="11" id="KW-1185">Reference proteome</keyword>